<feature type="compositionally biased region" description="Basic and acidic residues" evidence="11">
    <location>
        <begin position="86"/>
        <end position="100"/>
    </location>
</feature>
<dbReference type="GO" id="GO:0007224">
    <property type="term" value="P:smoothened signaling pathway"/>
    <property type="evidence" value="ECO:0007669"/>
    <property type="project" value="InterPro"/>
</dbReference>
<keyword evidence="4" id="KW-0963">Cytoplasm</keyword>
<reference evidence="13" key="2">
    <citation type="submission" date="2025-08" db="UniProtKB">
        <authorList>
            <consortium name="Ensembl"/>
        </authorList>
    </citation>
    <scope>IDENTIFICATION</scope>
</reference>
<comment type="subcellular location">
    <subcellularLocation>
        <location evidence="2">Cell membrane</location>
        <topology evidence="2">Single-pass membrane protein</topology>
    </subcellularLocation>
    <subcellularLocation>
        <location evidence="1">Cytoplasm</location>
        <location evidence="1">Cytoskeleton</location>
        <location evidence="1">Cilium basal body</location>
    </subcellularLocation>
</comment>
<proteinExistence type="predicted"/>
<feature type="compositionally biased region" description="Polar residues" evidence="11">
    <location>
        <begin position="76"/>
        <end position="85"/>
    </location>
</feature>
<feature type="region of interest" description="Disordered" evidence="11">
    <location>
        <begin position="69"/>
        <end position="104"/>
    </location>
</feature>
<protein>
    <submittedName>
        <fullName evidence="13">EvC ciliary complex subunit 1</fullName>
    </submittedName>
</protein>
<dbReference type="Proteomes" id="UP000472263">
    <property type="component" value="Chromosome 5"/>
</dbReference>
<evidence type="ECO:0000256" key="4">
    <source>
        <dbReference type="ARBA" id="ARBA00022490"/>
    </source>
</evidence>
<dbReference type="InterPro" id="IPR026501">
    <property type="entry name" value="Limbin/EVC"/>
</dbReference>
<reference evidence="13" key="1">
    <citation type="submission" date="2019-06" db="EMBL/GenBank/DDBJ databases">
        <authorList>
            <consortium name="Wellcome Sanger Institute Data Sharing"/>
        </authorList>
    </citation>
    <scope>NUCLEOTIDE SEQUENCE [LARGE SCALE GENOMIC DNA]</scope>
</reference>
<reference evidence="13" key="3">
    <citation type="submission" date="2025-09" db="UniProtKB">
        <authorList>
            <consortium name="Ensembl"/>
        </authorList>
    </citation>
    <scope>IDENTIFICATION</scope>
</reference>
<evidence type="ECO:0000313" key="13">
    <source>
        <dbReference type="Ensembl" id="ENSMMDP00005016420.1"/>
    </source>
</evidence>
<feature type="compositionally biased region" description="Low complexity" evidence="11">
    <location>
        <begin position="932"/>
        <end position="952"/>
    </location>
</feature>
<evidence type="ECO:0000256" key="3">
    <source>
        <dbReference type="ARBA" id="ARBA00022475"/>
    </source>
</evidence>
<sequence>MTEQELIPDCTTDVLVSFPESLHVYTGLLTVSTVCGGLSGILAAALLYVFCLKPILLTRQGYNARRLFEPDDGEVDNNQSDCVSNSKKEATSGTTNDRKQQPMNSDVAAFASRAKVVYPINQKYRPLADGASNPSLHEHSKLPAMPNEESSSSSPGESMSQEQDNDDSSQFISPSIVPKSLQNQSFTRVSHYPHTLTLTGFEGRISLYCLALQDIQQHCSQLQEEKFLVYLQMVKIIFSHRFPKDKNDADFSKDVLLTQEKELDEVKKQLPTGQTASEKNEDLSADTSCTLEEIERAQKDLLEHGLQIIRGFSKQVEALCQHLLSKTSVLPTDEAQDVILSLIQTLLMVEEHLASAQEAELKRIQQKLLWWEELMGLLQSQPALLRQEVHLRQGLIATALEQLTSDDLLTFSAMEKTLSELQVNLTEGLQQYTEECTRKTKEMVNEKCRKTESKRKKLHRSQAKEKSRVLEMTQTLSDPQQFTKVYHELLVKHRQQITDLEQQQDSRVAEVLCDLWRKLNNCWSKRLGVLAKEVFFASLPAQSELSVERCEKLWLDLEQELSAQLLEAESTTKVQLEDMRVQLNKDGQVWCEETALVLACLTHLAEQQMKILRSMVVRQNYTLNSHVGLLIEKKHEHLLVAVQRHFVVRHFCLHMLKEMRLSKLKVLSQTDFRALLLEDCSKSQPTLGTTSKAQRKLQDSNASLAERHLGPESQLVSHSFQQEFLSELETGAELLQGHAQLLLGNVLSHAIWQMMDTPPGESQTRPQQDDGLKRHLIEVASESVYVTKDSLTALVQSYYSHIQDITKTLQQEQSNINQGESERRESSNQLNRALLRELANWSRKPTSTEFQQRVELHKQRVLEHYDVEQEGMCETLRRKKVAQDQAMDMVKGQLLEAEEAFITKLAALARVSLHSPDPEHSGQEESADDESPNILNLLALNPALDPALNPSLTPSIITPAAQPAHKKKRERESQLS</sequence>
<gene>
    <name evidence="13" type="primary">evc</name>
</gene>
<evidence type="ECO:0000256" key="12">
    <source>
        <dbReference type="SAM" id="Phobius"/>
    </source>
</evidence>
<evidence type="ECO:0000256" key="1">
    <source>
        <dbReference type="ARBA" id="ARBA00004120"/>
    </source>
</evidence>
<dbReference type="GO" id="GO:0060170">
    <property type="term" value="C:ciliary membrane"/>
    <property type="evidence" value="ECO:0007669"/>
    <property type="project" value="TreeGrafter"/>
</dbReference>
<organism evidence="13 14">
    <name type="scientific">Myripristis murdjan</name>
    <name type="common">pinecone soldierfish</name>
    <dbReference type="NCBI Taxonomy" id="586833"/>
    <lineage>
        <taxon>Eukaryota</taxon>
        <taxon>Metazoa</taxon>
        <taxon>Chordata</taxon>
        <taxon>Craniata</taxon>
        <taxon>Vertebrata</taxon>
        <taxon>Euteleostomi</taxon>
        <taxon>Actinopterygii</taxon>
        <taxon>Neopterygii</taxon>
        <taxon>Teleostei</taxon>
        <taxon>Neoteleostei</taxon>
        <taxon>Acanthomorphata</taxon>
        <taxon>Holocentriformes</taxon>
        <taxon>Holocentridae</taxon>
        <taxon>Myripristis</taxon>
    </lineage>
</organism>
<evidence type="ECO:0000256" key="7">
    <source>
        <dbReference type="ARBA" id="ARBA00023136"/>
    </source>
</evidence>
<keyword evidence="14" id="KW-1185">Reference proteome</keyword>
<evidence type="ECO:0000256" key="6">
    <source>
        <dbReference type="ARBA" id="ARBA00022989"/>
    </source>
</evidence>
<feature type="region of interest" description="Disordered" evidence="11">
    <location>
        <begin position="128"/>
        <end position="173"/>
    </location>
</feature>
<evidence type="ECO:0000256" key="10">
    <source>
        <dbReference type="SAM" id="Coils"/>
    </source>
</evidence>
<evidence type="ECO:0000256" key="5">
    <source>
        <dbReference type="ARBA" id="ARBA00022692"/>
    </source>
</evidence>
<dbReference type="GO" id="GO:0098797">
    <property type="term" value="C:plasma membrane protein complex"/>
    <property type="evidence" value="ECO:0007669"/>
    <property type="project" value="TreeGrafter"/>
</dbReference>
<keyword evidence="3" id="KW-1003">Cell membrane</keyword>
<feature type="coiled-coil region" evidence="10">
    <location>
        <begin position="802"/>
        <end position="829"/>
    </location>
</feature>
<dbReference type="GeneID" id="115358665"/>
<dbReference type="RefSeq" id="XP_029906469.1">
    <property type="nucleotide sequence ID" value="XM_030050609.1"/>
</dbReference>
<keyword evidence="10" id="KW-0175">Coiled coil</keyword>
<evidence type="ECO:0000256" key="2">
    <source>
        <dbReference type="ARBA" id="ARBA00004162"/>
    </source>
</evidence>
<accession>A0A667XF46</accession>
<dbReference type="PANTHER" id="PTHR16795:SF13">
    <property type="entry name" value="EVC COMPLEX MEMBER EVC"/>
    <property type="match status" value="1"/>
</dbReference>
<evidence type="ECO:0000256" key="11">
    <source>
        <dbReference type="SAM" id="MobiDB-lite"/>
    </source>
</evidence>
<keyword evidence="8" id="KW-0206">Cytoskeleton</keyword>
<keyword evidence="6 12" id="KW-1133">Transmembrane helix</keyword>
<keyword evidence="7 12" id="KW-0472">Membrane</keyword>
<keyword evidence="5 12" id="KW-0812">Transmembrane</keyword>
<feature type="region of interest" description="Disordered" evidence="11">
    <location>
        <begin position="914"/>
        <end position="976"/>
    </location>
</feature>
<feature type="compositionally biased region" description="Low complexity" evidence="11">
    <location>
        <begin position="148"/>
        <end position="162"/>
    </location>
</feature>
<evidence type="ECO:0000313" key="14">
    <source>
        <dbReference type="Proteomes" id="UP000472263"/>
    </source>
</evidence>
<dbReference type="AlphaFoldDB" id="A0A667XF46"/>
<dbReference type="PANTHER" id="PTHR16795">
    <property type="entry name" value="LIMBIN/ELLIS-VAN CREVELD PROTEIN"/>
    <property type="match status" value="1"/>
</dbReference>
<feature type="transmembrane region" description="Helical" evidence="12">
    <location>
        <begin position="24"/>
        <end position="50"/>
    </location>
</feature>
<dbReference type="GeneTree" id="ENSGT00940000154127"/>
<dbReference type="InParanoid" id="A0A667XF46"/>
<evidence type="ECO:0000256" key="8">
    <source>
        <dbReference type="ARBA" id="ARBA00023212"/>
    </source>
</evidence>
<dbReference type="Ensembl" id="ENSMMDT00005016846.1">
    <property type="protein sequence ID" value="ENSMMDP00005016420.1"/>
    <property type="gene ID" value="ENSMMDG00005008317.1"/>
</dbReference>
<evidence type="ECO:0000256" key="9">
    <source>
        <dbReference type="ARBA" id="ARBA00023273"/>
    </source>
</evidence>
<keyword evidence="9" id="KW-0966">Cell projection</keyword>
<name>A0A667XF46_9TELE</name>